<proteinExistence type="predicted"/>
<evidence type="ECO:0000313" key="2">
    <source>
        <dbReference type="Proteomes" id="UP001220610"/>
    </source>
</evidence>
<evidence type="ECO:0000313" key="1">
    <source>
        <dbReference type="EMBL" id="WEK35146.1"/>
    </source>
</evidence>
<name>A0AAJ5WQN8_9BACT</name>
<sequence length="133" mass="15124">MIRSTLLLCAEKAMRDADNDNLSVFNILDDVIAAGFPITLNRLSIVNFFSREDGDPEKVAVELNIFNNDQLIGEYQVKIDFRGRLKTRAIIQFGSFELAGPGITRFVIMDNERKQLSDYSICLIERTQNTYIA</sequence>
<accession>A0AAJ5WQN8</accession>
<dbReference type="EMBL" id="CP119311">
    <property type="protein sequence ID" value="WEK35146.1"/>
    <property type="molecule type" value="Genomic_DNA"/>
</dbReference>
<dbReference type="AlphaFoldDB" id="A0AAJ5WQN8"/>
<organism evidence="1 2">
    <name type="scientific">Candidatus Pseudobacter hemicellulosilyticus</name>
    <dbReference type="NCBI Taxonomy" id="3121375"/>
    <lineage>
        <taxon>Bacteria</taxon>
        <taxon>Pseudomonadati</taxon>
        <taxon>Bacteroidota</taxon>
        <taxon>Chitinophagia</taxon>
        <taxon>Chitinophagales</taxon>
        <taxon>Chitinophagaceae</taxon>
        <taxon>Pseudobacter</taxon>
    </lineage>
</organism>
<protein>
    <submittedName>
        <fullName evidence="1">Uncharacterized protein</fullName>
    </submittedName>
</protein>
<dbReference type="Proteomes" id="UP001220610">
    <property type="component" value="Chromosome"/>
</dbReference>
<gene>
    <name evidence="1" type="ORF">P0Y53_21870</name>
</gene>
<reference evidence="1" key="1">
    <citation type="submission" date="2023-03" db="EMBL/GenBank/DDBJ databases">
        <title>Andean soil-derived lignocellulolytic bacterial consortium as a source of novel taxa and putative plastic-active enzymes.</title>
        <authorList>
            <person name="Diaz-Garcia L."/>
            <person name="Chuvochina M."/>
            <person name="Feuerriegel G."/>
            <person name="Bunk B."/>
            <person name="Sproer C."/>
            <person name="Streit W.R."/>
            <person name="Rodriguez L.M."/>
            <person name="Overmann J."/>
            <person name="Jimenez D.J."/>
        </authorList>
    </citation>
    <scope>NUCLEOTIDE SEQUENCE</scope>
    <source>
        <strain evidence="1">MAG 7</strain>
    </source>
</reference>